<dbReference type="Proteomes" id="UP000821837">
    <property type="component" value="Unassembled WGS sequence"/>
</dbReference>
<dbReference type="EMBL" id="JABSTV010001715">
    <property type="protein sequence ID" value="KAH7932155.1"/>
    <property type="molecule type" value="Genomic_DNA"/>
</dbReference>
<sequence>MDAAAAPYQYSARDRRTAKVFKSLYGTLHFETDKNWTQEATVKCASGASKKPPKQSPYLFDIELDPCETRNLAASHKTVLRTLYKKLNSYVSQMVAPRTQPVDPRSYPENFGGVWSPWLD</sequence>
<evidence type="ECO:0000256" key="3">
    <source>
        <dbReference type="ARBA" id="ARBA00023180"/>
    </source>
</evidence>
<dbReference type="GO" id="GO:0046872">
    <property type="term" value="F:metal ion binding"/>
    <property type="evidence" value="ECO:0007669"/>
    <property type="project" value="UniProtKB-KW"/>
</dbReference>
<reference evidence="4" key="1">
    <citation type="journal article" date="2020" name="Cell">
        <title>Large-Scale Comparative Analyses of Tick Genomes Elucidate Their Genetic Diversity and Vector Capacities.</title>
        <authorList>
            <consortium name="Tick Genome and Microbiome Consortium (TIGMIC)"/>
            <person name="Jia N."/>
            <person name="Wang J."/>
            <person name="Shi W."/>
            <person name="Du L."/>
            <person name="Sun Y."/>
            <person name="Zhan W."/>
            <person name="Jiang J.F."/>
            <person name="Wang Q."/>
            <person name="Zhang B."/>
            <person name="Ji P."/>
            <person name="Bell-Sakyi L."/>
            <person name="Cui X.M."/>
            <person name="Yuan T.T."/>
            <person name="Jiang B.G."/>
            <person name="Yang W.F."/>
            <person name="Lam T.T."/>
            <person name="Chang Q.C."/>
            <person name="Ding S.J."/>
            <person name="Wang X.J."/>
            <person name="Zhu J.G."/>
            <person name="Ruan X.D."/>
            <person name="Zhao L."/>
            <person name="Wei J.T."/>
            <person name="Ye R.Z."/>
            <person name="Que T.C."/>
            <person name="Du C.H."/>
            <person name="Zhou Y.H."/>
            <person name="Cheng J.X."/>
            <person name="Dai P.F."/>
            <person name="Guo W.B."/>
            <person name="Han X.H."/>
            <person name="Huang E.J."/>
            <person name="Li L.F."/>
            <person name="Wei W."/>
            <person name="Gao Y.C."/>
            <person name="Liu J.Z."/>
            <person name="Shao H.Z."/>
            <person name="Wang X."/>
            <person name="Wang C.C."/>
            <person name="Yang T.C."/>
            <person name="Huo Q.B."/>
            <person name="Li W."/>
            <person name="Chen H.Y."/>
            <person name="Chen S.E."/>
            <person name="Zhou L.G."/>
            <person name="Ni X.B."/>
            <person name="Tian J.H."/>
            <person name="Sheng Y."/>
            <person name="Liu T."/>
            <person name="Pan Y.S."/>
            <person name="Xia L.Y."/>
            <person name="Li J."/>
            <person name="Zhao F."/>
            <person name="Cao W.C."/>
        </authorList>
    </citation>
    <scope>NUCLEOTIDE SEQUENCE</scope>
    <source>
        <strain evidence="4">Rsan-2018</strain>
    </source>
</reference>
<keyword evidence="1" id="KW-0479">Metal-binding</keyword>
<dbReference type="InterPro" id="IPR047115">
    <property type="entry name" value="ARSB"/>
</dbReference>
<proteinExistence type="predicted"/>
<dbReference type="GO" id="GO:0008484">
    <property type="term" value="F:sulfuric ester hydrolase activity"/>
    <property type="evidence" value="ECO:0007669"/>
    <property type="project" value="InterPro"/>
</dbReference>
<evidence type="ECO:0000256" key="2">
    <source>
        <dbReference type="ARBA" id="ARBA00022837"/>
    </source>
</evidence>
<dbReference type="Gene3D" id="3.30.1120.10">
    <property type="match status" value="1"/>
</dbReference>
<keyword evidence="2" id="KW-0106">Calcium</keyword>
<evidence type="ECO:0000313" key="5">
    <source>
        <dbReference type="Proteomes" id="UP000821837"/>
    </source>
</evidence>
<evidence type="ECO:0000313" key="4">
    <source>
        <dbReference type="EMBL" id="KAH7932155.1"/>
    </source>
</evidence>
<keyword evidence="3" id="KW-0325">Glycoprotein</keyword>
<name>A0A9D4PA18_RHISA</name>
<dbReference type="AlphaFoldDB" id="A0A9D4PA18"/>
<dbReference type="PANTHER" id="PTHR10342:SF273">
    <property type="entry name" value="RE14504P"/>
    <property type="match status" value="1"/>
</dbReference>
<protein>
    <recommendedName>
        <fullName evidence="6">Arylsulfatase B</fullName>
    </recommendedName>
</protein>
<accession>A0A9D4PA18</accession>
<keyword evidence="5" id="KW-1185">Reference proteome</keyword>
<reference evidence="4" key="2">
    <citation type="submission" date="2021-09" db="EMBL/GenBank/DDBJ databases">
        <authorList>
            <person name="Jia N."/>
            <person name="Wang J."/>
            <person name="Shi W."/>
            <person name="Du L."/>
            <person name="Sun Y."/>
            <person name="Zhan W."/>
            <person name="Jiang J."/>
            <person name="Wang Q."/>
            <person name="Zhang B."/>
            <person name="Ji P."/>
            <person name="Sakyi L.B."/>
            <person name="Cui X."/>
            <person name="Yuan T."/>
            <person name="Jiang B."/>
            <person name="Yang W."/>
            <person name="Lam T.T.-Y."/>
            <person name="Chang Q."/>
            <person name="Ding S."/>
            <person name="Wang X."/>
            <person name="Zhu J."/>
            <person name="Ruan X."/>
            <person name="Zhao L."/>
            <person name="Wei J."/>
            <person name="Que T."/>
            <person name="Du C."/>
            <person name="Cheng J."/>
            <person name="Dai P."/>
            <person name="Han X."/>
            <person name="Huang E."/>
            <person name="Gao Y."/>
            <person name="Liu J."/>
            <person name="Shao H."/>
            <person name="Ye R."/>
            <person name="Li L."/>
            <person name="Wei W."/>
            <person name="Wang X."/>
            <person name="Wang C."/>
            <person name="Huo Q."/>
            <person name="Li W."/>
            <person name="Guo W."/>
            <person name="Chen H."/>
            <person name="Chen S."/>
            <person name="Zhou L."/>
            <person name="Zhou L."/>
            <person name="Ni X."/>
            <person name="Tian J."/>
            <person name="Zhou Y."/>
            <person name="Sheng Y."/>
            <person name="Liu T."/>
            <person name="Pan Y."/>
            <person name="Xia L."/>
            <person name="Li J."/>
            <person name="Zhao F."/>
            <person name="Cao W."/>
        </authorList>
    </citation>
    <scope>NUCLEOTIDE SEQUENCE</scope>
    <source>
        <strain evidence="4">Rsan-2018</strain>
        <tissue evidence="4">Larvae</tissue>
    </source>
</reference>
<evidence type="ECO:0000256" key="1">
    <source>
        <dbReference type="ARBA" id="ARBA00022723"/>
    </source>
</evidence>
<organism evidence="4 5">
    <name type="scientific">Rhipicephalus sanguineus</name>
    <name type="common">Brown dog tick</name>
    <name type="synonym">Ixodes sanguineus</name>
    <dbReference type="NCBI Taxonomy" id="34632"/>
    <lineage>
        <taxon>Eukaryota</taxon>
        <taxon>Metazoa</taxon>
        <taxon>Ecdysozoa</taxon>
        <taxon>Arthropoda</taxon>
        <taxon>Chelicerata</taxon>
        <taxon>Arachnida</taxon>
        <taxon>Acari</taxon>
        <taxon>Parasitiformes</taxon>
        <taxon>Ixodida</taxon>
        <taxon>Ixodoidea</taxon>
        <taxon>Ixodidae</taxon>
        <taxon>Rhipicephalinae</taxon>
        <taxon>Rhipicephalus</taxon>
        <taxon>Rhipicephalus</taxon>
    </lineage>
</organism>
<dbReference type="InterPro" id="IPR017850">
    <property type="entry name" value="Alkaline_phosphatase_core_sf"/>
</dbReference>
<gene>
    <name evidence="4" type="ORF">HPB52_024876</name>
</gene>
<comment type="caution">
    <text evidence="4">The sequence shown here is derived from an EMBL/GenBank/DDBJ whole genome shotgun (WGS) entry which is preliminary data.</text>
</comment>
<dbReference type="SUPFAM" id="SSF53649">
    <property type="entry name" value="Alkaline phosphatase-like"/>
    <property type="match status" value="1"/>
</dbReference>
<dbReference type="VEuPathDB" id="VectorBase:RSAN_045400"/>
<evidence type="ECO:0008006" key="6">
    <source>
        <dbReference type="Google" id="ProtNLM"/>
    </source>
</evidence>
<dbReference type="PANTHER" id="PTHR10342">
    <property type="entry name" value="ARYLSULFATASE"/>
    <property type="match status" value="1"/>
</dbReference>